<comment type="caution">
    <text evidence="2">The sequence shown here is derived from an EMBL/GenBank/DDBJ whole genome shotgun (WGS) entry which is preliminary data.</text>
</comment>
<reference evidence="2" key="1">
    <citation type="submission" date="2022-06" db="EMBL/GenBank/DDBJ databases">
        <title>Genomic Encyclopedia of Archaeal and Bacterial Type Strains, Phase II (KMG-II): from individual species to whole genera.</title>
        <authorList>
            <person name="Goeker M."/>
        </authorList>
    </citation>
    <scope>NUCLEOTIDE SEQUENCE</scope>
    <source>
        <strain evidence="2">DSM 43935</strain>
    </source>
</reference>
<protein>
    <submittedName>
        <fullName evidence="2">Respiratory nitrate reductase chaperone NarJ</fullName>
    </submittedName>
</protein>
<dbReference type="NCBIfam" id="TIGR00684">
    <property type="entry name" value="narJ"/>
    <property type="match status" value="1"/>
</dbReference>
<sequence>MRLFRTARRRAEPATRHAIAAPRHRRVLRAVAGWCLQYPDHTVLDRLPLLNASLRELPEHTPGRTELDTVVAFLADTEPLALAEHYVEVFDRKPRRTLHLSWYADGDTRRRGASLAALRRFYREHGFAPAEDELPDFLPVLLEFAAQVRDPEVADRALAGFRAGLELLHHNLGGVETAYRDAVGAVLATLPAPPAHAAPAELPDAPGNLVEFVGLEPYPLNTGGTR</sequence>
<dbReference type="InterPro" id="IPR020945">
    <property type="entry name" value="DMSO/NO3_reduct_chaperone"/>
</dbReference>
<dbReference type="InterPro" id="IPR003765">
    <property type="entry name" value="NO3_reductase_chaperone_NarJ"/>
</dbReference>
<evidence type="ECO:0000313" key="3">
    <source>
        <dbReference type="Proteomes" id="UP001206128"/>
    </source>
</evidence>
<dbReference type="InterPro" id="IPR036411">
    <property type="entry name" value="TorD-like_sf"/>
</dbReference>
<dbReference type="PANTHER" id="PTHR43680:SF2">
    <property type="entry name" value="NITRATE REDUCTASE MOLYBDENUM COFACTOR ASSEMBLY CHAPERONE NARJ"/>
    <property type="match status" value="1"/>
</dbReference>
<keyword evidence="3" id="KW-1185">Reference proteome</keyword>
<dbReference type="GO" id="GO:0051082">
    <property type="term" value="F:unfolded protein binding"/>
    <property type="evidence" value="ECO:0007669"/>
    <property type="project" value="InterPro"/>
</dbReference>
<dbReference type="Gene3D" id="1.10.3480.10">
    <property type="entry name" value="TorD-like"/>
    <property type="match status" value="1"/>
</dbReference>
<dbReference type="GO" id="GO:0016530">
    <property type="term" value="F:metallochaperone activity"/>
    <property type="evidence" value="ECO:0007669"/>
    <property type="project" value="TreeGrafter"/>
</dbReference>
<dbReference type="Proteomes" id="UP001206128">
    <property type="component" value="Unassembled WGS sequence"/>
</dbReference>
<dbReference type="GO" id="GO:0042128">
    <property type="term" value="P:nitrate assimilation"/>
    <property type="evidence" value="ECO:0007669"/>
    <property type="project" value="UniProtKB-KW"/>
</dbReference>
<dbReference type="AlphaFoldDB" id="A0AAE3GG32"/>
<gene>
    <name evidence="2" type="ORF">LX83_004343</name>
</gene>
<dbReference type="EMBL" id="JAMTCK010000010">
    <property type="protein sequence ID" value="MCP2167470.1"/>
    <property type="molecule type" value="Genomic_DNA"/>
</dbReference>
<evidence type="ECO:0000313" key="2">
    <source>
        <dbReference type="EMBL" id="MCP2167470.1"/>
    </source>
</evidence>
<accession>A0AAE3GG32</accession>
<organism evidence="2 3">
    <name type="scientific">Goodfellowiella coeruleoviolacea</name>
    <dbReference type="NCBI Taxonomy" id="334858"/>
    <lineage>
        <taxon>Bacteria</taxon>
        <taxon>Bacillati</taxon>
        <taxon>Actinomycetota</taxon>
        <taxon>Actinomycetes</taxon>
        <taxon>Pseudonocardiales</taxon>
        <taxon>Pseudonocardiaceae</taxon>
        <taxon>Goodfellowiella</taxon>
    </lineage>
</organism>
<dbReference type="RefSeq" id="WP_253774391.1">
    <property type="nucleotide sequence ID" value="NZ_JAMTCK010000010.1"/>
</dbReference>
<name>A0AAE3GG32_9PSEU</name>
<keyword evidence="1" id="KW-0534">Nitrate assimilation</keyword>
<dbReference type="Pfam" id="PF02613">
    <property type="entry name" value="Nitrate_red_del"/>
    <property type="match status" value="1"/>
</dbReference>
<proteinExistence type="predicted"/>
<dbReference type="PANTHER" id="PTHR43680">
    <property type="entry name" value="NITRATE REDUCTASE MOLYBDENUM COFACTOR ASSEMBLY CHAPERONE"/>
    <property type="match status" value="1"/>
</dbReference>
<dbReference type="GO" id="GO:0051131">
    <property type="term" value="P:chaperone-mediated protein complex assembly"/>
    <property type="evidence" value="ECO:0007669"/>
    <property type="project" value="InterPro"/>
</dbReference>
<dbReference type="SUPFAM" id="SSF89155">
    <property type="entry name" value="TorD-like"/>
    <property type="match status" value="1"/>
</dbReference>
<evidence type="ECO:0000256" key="1">
    <source>
        <dbReference type="ARBA" id="ARBA00023063"/>
    </source>
</evidence>